<accession>A0A9N8MH06</accession>
<comment type="caution">
    <text evidence="2">The sequence shown here is derived from an EMBL/GenBank/DDBJ whole genome shotgun (WGS) entry which is preliminary data.</text>
</comment>
<dbReference type="Pfam" id="PF12771">
    <property type="entry name" value="SusD-like_2"/>
    <property type="match status" value="1"/>
</dbReference>
<name>A0A9N8MH06_9FLAO</name>
<dbReference type="Gene3D" id="1.25.40.390">
    <property type="match status" value="1"/>
</dbReference>
<feature type="chain" id="PRO_5040456706" description="SusD-like starch-binding protein associating with outer membrane" evidence="1">
    <location>
        <begin position="20"/>
        <end position="494"/>
    </location>
</feature>
<sequence>MKKYFLSIFAISALFTSCASEDHIYNDDSAKAYEASGEFFFANAQKELVDQLTTPSVNLNVFRYFSQYWAATLYRAESRYDLTTRDIPDNHWNNLYTQVLANLKKAKQDIMLESKPASMSQANWDKTQKNRLAIIEILNVYTFQILVDSFGDVPYSQSLDVENMPLPKYDNDTDIYSNLLTRLNTAIGQLDTGYGSITATQDGVYGGNVSKWLLFANSLKAKLAINLADVNPTVAKQNLEQAFAAGLIETNTNNAVLTYNSFSPNYNPIYEELVASDRNDFVPATVFVNRLNTLNDPRRPIYFTPLEGTSNTYVGGTYGSTNTQPYQDSYSHIGNKIKQANSPGVLIDAAEINFILAEAAERGYSVTGTAASYYEKAIKASMSYWGVSDVDANAYYNQTNVNYLTATGAWKEKIGNQAWIAMYNRGFESWTFFRRLDFPSIVAPASAYPVAEGKIPVRLTYPSTEPNVNGTNYQTAVSAIGGDKLTTKVFWDLN</sequence>
<protein>
    <recommendedName>
        <fullName evidence="4">SusD-like starch-binding protein associating with outer membrane</fullName>
    </recommendedName>
</protein>
<dbReference type="EMBL" id="CAJIMS010000001">
    <property type="protein sequence ID" value="CAD7809797.1"/>
    <property type="molecule type" value="Genomic_DNA"/>
</dbReference>
<reference evidence="2" key="1">
    <citation type="submission" date="2020-12" db="EMBL/GenBank/DDBJ databases">
        <authorList>
            <person name="Rodrigo-Torres L."/>
            <person name="Arahal R. D."/>
            <person name="Lucena T."/>
        </authorList>
    </citation>
    <scope>NUCLEOTIDE SEQUENCE</scope>
    <source>
        <strain evidence="2">CECT 9390</strain>
    </source>
</reference>
<gene>
    <name evidence="2" type="ORF">CHRY9390_02069</name>
</gene>
<dbReference type="SUPFAM" id="SSF48452">
    <property type="entry name" value="TPR-like"/>
    <property type="match status" value="1"/>
</dbReference>
<evidence type="ECO:0008006" key="4">
    <source>
        <dbReference type="Google" id="ProtNLM"/>
    </source>
</evidence>
<keyword evidence="3" id="KW-1185">Reference proteome</keyword>
<keyword evidence="1" id="KW-0732">Signal</keyword>
<evidence type="ECO:0000256" key="1">
    <source>
        <dbReference type="SAM" id="SignalP"/>
    </source>
</evidence>
<dbReference type="InterPro" id="IPR041662">
    <property type="entry name" value="SusD-like_2"/>
</dbReference>
<proteinExistence type="predicted"/>
<dbReference type="AlphaFoldDB" id="A0A9N8MH06"/>
<evidence type="ECO:0000313" key="2">
    <source>
        <dbReference type="EMBL" id="CAD7809797.1"/>
    </source>
</evidence>
<dbReference type="RefSeq" id="WP_162088392.1">
    <property type="nucleotide sequence ID" value="NZ_CAJIMS010000001.1"/>
</dbReference>
<dbReference type="InterPro" id="IPR011990">
    <property type="entry name" value="TPR-like_helical_dom_sf"/>
</dbReference>
<evidence type="ECO:0000313" key="3">
    <source>
        <dbReference type="Proteomes" id="UP000662618"/>
    </source>
</evidence>
<organism evidence="2 3">
    <name type="scientific">Chryseobacterium aquaeductus</name>
    <dbReference type="NCBI Taxonomy" id="2675056"/>
    <lineage>
        <taxon>Bacteria</taxon>
        <taxon>Pseudomonadati</taxon>
        <taxon>Bacteroidota</taxon>
        <taxon>Flavobacteriia</taxon>
        <taxon>Flavobacteriales</taxon>
        <taxon>Weeksellaceae</taxon>
        <taxon>Chryseobacterium group</taxon>
        <taxon>Chryseobacterium</taxon>
    </lineage>
</organism>
<dbReference type="PROSITE" id="PS51257">
    <property type="entry name" value="PROKAR_LIPOPROTEIN"/>
    <property type="match status" value="1"/>
</dbReference>
<feature type="signal peptide" evidence="1">
    <location>
        <begin position="1"/>
        <end position="19"/>
    </location>
</feature>
<dbReference type="Proteomes" id="UP000662618">
    <property type="component" value="Unassembled WGS sequence"/>
</dbReference>